<sequence>MHAAFALWLTSALVGLPVAGRTILIAAGLSARGQAGLVVIATSW</sequence>
<evidence type="ECO:0000313" key="2">
    <source>
        <dbReference type="Proteomes" id="UP001163266"/>
    </source>
</evidence>
<evidence type="ECO:0000313" key="1">
    <source>
        <dbReference type="EMBL" id="UZD55348.1"/>
    </source>
</evidence>
<name>A0ABY6MTJ9_9BURK</name>
<dbReference type="Proteomes" id="UP001163266">
    <property type="component" value="Chromosome"/>
</dbReference>
<dbReference type="RefSeq" id="WP_264893103.1">
    <property type="nucleotide sequence ID" value="NZ_CP110257.1"/>
</dbReference>
<accession>A0ABY6MTJ9</accession>
<dbReference type="EMBL" id="CP110257">
    <property type="protein sequence ID" value="UZD55348.1"/>
    <property type="molecule type" value="Genomic_DNA"/>
</dbReference>
<proteinExistence type="predicted"/>
<gene>
    <name evidence="1" type="ORF">OMP39_01795</name>
</gene>
<protein>
    <recommendedName>
        <fullName evidence="3">LysE family translocator</fullName>
    </recommendedName>
</protein>
<organism evidence="1 2">
    <name type="scientific">Caldimonas aquatica</name>
    <dbReference type="NCBI Taxonomy" id="376175"/>
    <lineage>
        <taxon>Bacteria</taxon>
        <taxon>Pseudomonadati</taxon>
        <taxon>Pseudomonadota</taxon>
        <taxon>Betaproteobacteria</taxon>
        <taxon>Burkholderiales</taxon>
        <taxon>Sphaerotilaceae</taxon>
        <taxon>Caldimonas</taxon>
    </lineage>
</organism>
<evidence type="ECO:0008006" key="3">
    <source>
        <dbReference type="Google" id="ProtNLM"/>
    </source>
</evidence>
<keyword evidence="2" id="KW-1185">Reference proteome</keyword>
<reference evidence="1" key="1">
    <citation type="submission" date="2022-10" db="EMBL/GenBank/DDBJ databases">
        <title>Complete genome sequence of Schlegelella aquatica LMG 23380.</title>
        <authorList>
            <person name="Musilova J."/>
            <person name="Kourilova X."/>
            <person name="Bezdicek M."/>
            <person name="Hermankova K."/>
            <person name="Obruca S."/>
            <person name="Sedlar K."/>
        </authorList>
    </citation>
    <scope>NUCLEOTIDE SEQUENCE</scope>
    <source>
        <strain evidence="1">LMG 23380</strain>
    </source>
</reference>